<feature type="compositionally biased region" description="Polar residues" evidence="1">
    <location>
        <begin position="154"/>
        <end position="163"/>
    </location>
</feature>
<evidence type="ECO:0000256" key="1">
    <source>
        <dbReference type="SAM" id="MobiDB-lite"/>
    </source>
</evidence>
<comment type="caution">
    <text evidence="3">The sequence shown here is derived from an EMBL/GenBank/DDBJ whole genome shotgun (WGS) entry which is preliminary data.</text>
</comment>
<feature type="chain" id="PRO_5021261106" evidence="2">
    <location>
        <begin position="21"/>
        <end position="179"/>
    </location>
</feature>
<dbReference type="EMBL" id="SRLO01013817">
    <property type="protein sequence ID" value="TNN24964.1"/>
    <property type="molecule type" value="Genomic_DNA"/>
</dbReference>
<dbReference type="AlphaFoldDB" id="A0A4Z2E8V5"/>
<feature type="region of interest" description="Disordered" evidence="1">
    <location>
        <begin position="154"/>
        <end position="179"/>
    </location>
</feature>
<name>A0A4Z2E8V5_9TELE</name>
<gene>
    <name evidence="3" type="primary">ABCA4_6</name>
    <name evidence="3" type="ORF">EYF80_064909</name>
</gene>
<keyword evidence="3" id="KW-0547">Nucleotide-binding</keyword>
<sequence>MCVCVCVCVCVCACVRVCVCVLQANTTFEELERLQNMAKAWEELGPQLWTFFNSSLQMNMIRDTLRNPTVMHFLDDSLADSNVTTKHILNFLYNGAEQYRDADMPDFDWRNILNITNQIIRMFNKYGESNRQMLHIPRTISVGPVCQTRVQLSRRQVHQSSRSAPRRLQPGPFETEQAT</sequence>
<protein>
    <submittedName>
        <fullName evidence="3">Retinal-specific ATP-binding cassette transporter</fullName>
    </submittedName>
</protein>
<evidence type="ECO:0000256" key="2">
    <source>
        <dbReference type="SAM" id="SignalP"/>
    </source>
</evidence>
<evidence type="ECO:0000313" key="3">
    <source>
        <dbReference type="EMBL" id="TNN24964.1"/>
    </source>
</evidence>
<dbReference type="Proteomes" id="UP000314294">
    <property type="component" value="Unassembled WGS sequence"/>
</dbReference>
<keyword evidence="4" id="KW-1185">Reference proteome</keyword>
<reference evidence="3 4" key="1">
    <citation type="submission" date="2019-03" db="EMBL/GenBank/DDBJ databases">
        <title>First draft genome of Liparis tanakae, snailfish: a comprehensive survey of snailfish specific genes.</title>
        <authorList>
            <person name="Kim W."/>
            <person name="Song I."/>
            <person name="Jeong J.-H."/>
            <person name="Kim D."/>
            <person name="Kim S."/>
            <person name="Ryu S."/>
            <person name="Song J.Y."/>
            <person name="Lee S.K."/>
        </authorList>
    </citation>
    <scope>NUCLEOTIDE SEQUENCE [LARGE SCALE GENOMIC DNA]</scope>
    <source>
        <tissue evidence="3">Muscle</tissue>
    </source>
</reference>
<proteinExistence type="predicted"/>
<keyword evidence="2" id="KW-0732">Signal</keyword>
<keyword evidence="3" id="KW-0067">ATP-binding</keyword>
<organism evidence="3 4">
    <name type="scientific">Liparis tanakae</name>
    <name type="common">Tanaka's snailfish</name>
    <dbReference type="NCBI Taxonomy" id="230148"/>
    <lineage>
        <taxon>Eukaryota</taxon>
        <taxon>Metazoa</taxon>
        <taxon>Chordata</taxon>
        <taxon>Craniata</taxon>
        <taxon>Vertebrata</taxon>
        <taxon>Euteleostomi</taxon>
        <taxon>Actinopterygii</taxon>
        <taxon>Neopterygii</taxon>
        <taxon>Teleostei</taxon>
        <taxon>Neoteleostei</taxon>
        <taxon>Acanthomorphata</taxon>
        <taxon>Eupercaria</taxon>
        <taxon>Perciformes</taxon>
        <taxon>Cottioidei</taxon>
        <taxon>Cottales</taxon>
        <taxon>Liparidae</taxon>
        <taxon>Liparis</taxon>
    </lineage>
</organism>
<evidence type="ECO:0000313" key="4">
    <source>
        <dbReference type="Proteomes" id="UP000314294"/>
    </source>
</evidence>
<dbReference type="GO" id="GO:0005524">
    <property type="term" value="F:ATP binding"/>
    <property type="evidence" value="ECO:0007669"/>
    <property type="project" value="UniProtKB-KW"/>
</dbReference>
<feature type="signal peptide" evidence="2">
    <location>
        <begin position="1"/>
        <end position="20"/>
    </location>
</feature>
<dbReference type="OrthoDB" id="10255969at2759"/>
<accession>A0A4Z2E8V5</accession>